<accession>A0AAN6VDD4</accession>
<protein>
    <submittedName>
        <fullName evidence="1">Uncharacterized protein</fullName>
    </submittedName>
</protein>
<dbReference type="EMBL" id="MU857175">
    <property type="protein sequence ID" value="KAK4149307.1"/>
    <property type="molecule type" value="Genomic_DNA"/>
</dbReference>
<reference evidence="1" key="2">
    <citation type="submission" date="2023-05" db="EMBL/GenBank/DDBJ databases">
        <authorList>
            <consortium name="Lawrence Berkeley National Laboratory"/>
            <person name="Steindorff A."/>
            <person name="Hensen N."/>
            <person name="Bonometti L."/>
            <person name="Westerberg I."/>
            <person name="Brannstrom I.O."/>
            <person name="Guillou S."/>
            <person name="Cros-Aarteil S."/>
            <person name="Calhoun S."/>
            <person name="Haridas S."/>
            <person name="Kuo A."/>
            <person name="Mondo S."/>
            <person name="Pangilinan J."/>
            <person name="Riley R."/>
            <person name="Labutti K."/>
            <person name="Andreopoulos B."/>
            <person name="Lipzen A."/>
            <person name="Chen C."/>
            <person name="Yanf M."/>
            <person name="Daum C."/>
            <person name="Ng V."/>
            <person name="Clum A."/>
            <person name="Ohm R."/>
            <person name="Martin F."/>
            <person name="Silar P."/>
            <person name="Natvig D."/>
            <person name="Lalanne C."/>
            <person name="Gautier V."/>
            <person name="Ament-Velasquez S.L."/>
            <person name="Kruys A."/>
            <person name="Hutchinson M.I."/>
            <person name="Powell A.J."/>
            <person name="Barry K."/>
            <person name="Miller A.N."/>
            <person name="Grigoriev I.V."/>
            <person name="Debuchy R."/>
            <person name="Gladieux P."/>
            <person name="Thoren M.H."/>
            <person name="Johannesson H."/>
        </authorList>
    </citation>
    <scope>NUCLEOTIDE SEQUENCE</scope>
    <source>
        <strain evidence="1">CBS 538.74</strain>
    </source>
</reference>
<organism evidence="1 2">
    <name type="scientific">Chaetomidium leptoderma</name>
    <dbReference type="NCBI Taxonomy" id="669021"/>
    <lineage>
        <taxon>Eukaryota</taxon>
        <taxon>Fungi</taxon>
        <taxon>Dikarya</taxon>
        <taxon>Ascomycota</taxon>
        <taxon>Pezizomycotina</taxon>
        <taxon>Sordariomycetes</taxon>
        <taxon>Sordariomycetidae</taxon>
        <taxon>Sordariales</taxon>
        <taxon>Chaetomiaceae</taxon>
        <taxon>Chaetomidium</taxon>
    </lineage>
</organism>
<dbReference type="Proteomes" id="UP001302745">
    <property type="component" value="Unassembled WGS sequence"/>
</dbReference>
<proteinExistence type="predicted"/>
<reference evidence="1" key="1">
    <citation type="journal article" date="2023" name="Mol. Phylogenet. Evol.">
        <title>Genome-scale phylogeny and comparative genomics of the fungal order Sordariales.</title>
        <authorList>
            <person name="Hensen N."/>
            <person name="Bonometti L."/>
            <person name="Westerberg I."/>
            <person name="Brannstrom I.O."/>
            <person name="Guillou S."/>
            <person name="Cros-Aarteil S."/>
            <person name="Calhoun S."/>
            <person name="Haridas S."/>
            <person name="Kuo A."/>
            <person name="Mondo S."/>
            <person name="Pangilinan J."/>
            <person name="Riley R."/>
            <person name="LaButti K."/>
            <person name="Andreopoulos B."/>
            <person name="Lipzen A."/>
            <person name="Chen C."/>
            <person name="Yan M."/>
            <person name="Daum C."/>
            <person name="Ng V."/>
            <person name="Clum A."/>
            <person name="Steindorff A."/>
            <person name="Ohm R.A."/>
            <person name="Martin F."/>
            <person name="Silar P."/>
            <person name="Natvig D.O."/>
            <person name="Lalanne C."/>
            <person name="Gautier V."/>
            <person name="Ament-Velasquez S.L."/>
            <person name="Kruys A."/>
            <person name="Hutchinson M.I."/>
            <person name="Powell A.J."/>
            <person name="Barry K."/>
            <person name="Miller A.N."/>
            <person name="Grigoriev I.V."/>
            <person name="Debuchy R."/>
            <person name="Gladieux P."/>
            <person name="Hiltunen Thoren M."/>
            <person name="Johannesson H."/>
        </authorList>
    </citation>
    <scope>NUCLEOTIDE SEQUENCE</scope>
    <source>
        <strain evidence="1">CBS 538.74</strain>
    </source>
</reference>
<dbReference type="AlphaFoldDB" id="A0AAN6VDD4"/>
<feature type="non-terminal residue" evidence="1">
    <location>
        <position position="1"/>
    </location>
</feature>
<evidence type="ECO:0000313" key="2">
    <source>
        <dbReference type="Proteomes" id="UP001302745"/>
    </source>
</evidence>
<name>A0AAN6VDD4_9PEZI</name>
<sequence length="183" mass="20689">LNIVEMYFSLAFQSLQPGTLSKYLGQDAVEVPNSGLNIALPLYQTHRNQTIGSTCACLQSDDPEILNWAPSKRNLPLRRLEELNWDPTALAMRKASPTWKSRFRDPNPSWGEPTKVKVFCKACGFTTWDTAPVFHIHTGAYVIRRRRCMFCRPSVADCANIRLVNGRKVLLPVEPILATRAFV</sequence>
<comment type="caution">
    <text evidence="1">The sequence shown here is derived from an EMBL/GenBank/DDBJ whole genome shotgun (WGS) entry which is preliminary data.</text>
</comment>
<gene>
    <name evidence="1" type="ORF">C8A00DRAFT_18988</name>
</gene>
<evidence type="ECO:0000313" key="1">
    <source>
        <dbReference type="EMBL" id="KAK4149307.1"/>
    </source>
</evidence>
<keyword evidence="2" id="KW-1185">Reference proteome</keyword>